<accession>A0A4R2QDP9</accession>
<evidence type="ECO:0000313" key="3">
    <source>
        <dbReference type="Proteomes" id="UP000294911"/>
    </source>
</evidence>
<reference evidence="2 3" key="1">
    <citation type="submission" date="2019-03" db="EMBL/GenBank/DDBJ databases">
        <title>Genomic Encyclopedia of Type Strains, Phase IV (KMG-IV): sequencing the most valuable type-strain genomes for metagenomic binning, comparative biology and taxonomic classification.</title>
        <authorList>
            <person name="Goeker M."/>
        </authorList>
    </citation>
    <scope>NUCLEOTIDE SEQUENCE [LARGE SCALE GENOMIC DNA]</scope>
    <source>
        <strain evidence="2 3">DSM 45765</strain>
    </source>
</reference>
<gene>
    <name evidence="2" type="ORF">EV191_11797</name>
</gene>
<name>A0A4R2QDP9_9PSEU</name>
<evidence type="ECO:0000313" key="2">
    <source>
        <dbReference type="EMBL" id="TCP45131.1"/>
    </source>
</evidence>
<sequence>MRPAARSQTTGHSPVGMACASQTAIWRVAVRTLTIAGSLMAGWLLLALLSSAASASEHGQTAEDAPSTTDTITSSIATDTDREPIPDLRIVEPAVDAELVGDAVGGLTDAVRTVTDNVRGAAPPVSTPDLPPVSLPIEPPGESGQPQPSRPDQPASPDPTPGPEPTTGSDSTTGTGQPAGPVEQPAEPSNGVAADAAPAGLRSPATDNARLPAQPNKARATTDQTQTTVMPTTDRPAQHPNGHVEHPSPTTELAPQPAAPPSGTAKSTSDNLGGSRTPQAILSTTGDLQLLPTGSVIRHSEAPTRSDNAGLPVVSPD</sequence>
<feature type="compositionally biased region" description="Pro residues" evidence="1">
    <location>
        <begin position="148"/>
        <end position="164"/>
    </location>
</feature>
<feature type="compositionally biased region" description="Polar residues" evidence="1">
    <location>
        <begin position="264"/>
        <end position="287"/>
    </location>
</feature>
<dbReference type="PROSITE" id="PS51257">
    <property type="entry name" value="PROKAR_LIPOPROTEIN"/>
    <property type="match status" value="1"/>
</dbReference>
<feature type="compositionally biased region" description="Pro residues" evidence="1">
    <location>
        <begin position="125"/>
        <end position="139"/>
    </location>
</feature>
<comment type="caution">
    <text evidence="2">The sequence shown here is derived from an EMBL/GenBank/DDBJ whole genome shotgun (WGS) entry which is preliminary data.</text>
</comment>
<dbReference type="EMBL" id="SLXQ01000017">
    <property type="protein sequence ID" value="TCP45131.1"/>
    <property type="molecule type" value="Genomic_DNA"/>
</dbReference>
<proteinExistence type="predicted"/>
<feature type="region of interest" description="Disordered" evidence="1">
    <location>
        <begin position="118"/>
        <end position="317"/>
    </location>
</feature>
<feature type="compositionally biased region" description="Low complexity" evidence="1">
    <location>
        <begin position="218"/>
        <end position="235"/>
    </location>
</feature>
<organism evidence="2 3">
    <name type="scientific">Tamaricihabitans halophyticus</name>
    <dbReference type="NCBI Taxonomy" id="1262583"/>
    <lineage>
        <taxon>Bacteria</taxon>
        <taxon>Bacillati</taxon>
        <taxon>Actinomycetota</taxon>
        <taxon>Actinomycetes</taxon>
        <taxon>Pseudonocardiales</taxon>
        <taxon>Pseudonocardiaceae</taxon>
        <taxon>Tamaricihabitans</taxon>
    </lineage>
</organism>
<protein>
    <submittedName>
        <fullName evidence="2">Uncharacterized protein</fullName>
    </submittedName>
</protein>
<feature type="compositionally biased region" description="Low complexity" evidence="1">
    <location>
        <begin position="165"/>
        <end position="176"/>
    </location>
</feature>
<keyword evidence="3" id="KW-1185">Reference proteome</keyword>
<dbReference type="Proteomes" id="UP000294911">
    <property type="component" value="Unassembled WGS sequence"/>
</dbReference>
<dbReference type="AlphaFoldDB" id="A0A4R2QDP9"/>
<feature type="region of interest" description="Disordered" evidence="1">
    <location>
        <begin position="59"/>
        <end position="86"/>
    </location>
</feature>
<evidence type="ECO:0000256" key="1">
    <source>
        <dbReference type="SAM" id="MobiDB-lite"/>
    </source>
</evidence>
<feature type="compositionally biased region" description="Low complexity" evidence="1">
    <location>
        <begin position="67"/>
        <end position="78"/>
    </location>
</feature>